<dbReference type="GO" id="GO:0005737">
    <property type="term" value="C:cytoplasm"/>
    <property type="evidence" value="ECO:0007669"/>
    <property type="project" value="UniProtKB-SubCell"/>
</dbReference>
<protein>
    <recommendedName>
        <fullName evidence="8">Dynactin 2</fullName>
    </recommendedName>
</protein>
<reference evidence="6 7" key="1">
    <citation type="submission" date="2019-07" db="EMBL/GenBank/DDBJ databases">
        <title>Annotation for the trematode Paragonimus westermani.</title>
        <authorList>
            <person name="Choi Y.-J."/>
        </authorList>
    </citation>
    <scope>NUCLEOTIDE SEQUENCE [LARGE SCALE GENOMIC DNA]</scope>
    <source>
        <strain evidence="6">180907_Pwestermani</strain>
    </source>
</reference>
<keyword evidence="5" id="KW-0175">Coiled coil</keyword>
<evidence type="ECO:0008006" key="8">
    <source>
        <dbReference type="Google" id="ProtNLM"/>
    </source>
</evidence>
<organism evidence="6 7">
    <name type="scientific">Paragonimus westermani</name>
    <dbReference type="NCBI Taxonomy" id="34504"/>
    <lineage>
        <taxon>Eukaryota</taxon>
        <taxon>Metazoa</taxon>
        <taxon>Spiralia</taxon>
        <taxon>Lophotrochozoa</taxon>
        <taxon>Platyhelminthes</taxon>
        <taxon>Trematoda</taxon>
        <taxon>Digenea</taxon>
        <taxon>Plagiorchiida</taxon>
        <taxon>Troglotremata</taxon>
        <taxon>Troglotrematidae</taxon>
        <taxon>Paragonimus</taxon>
    </lineage>
</organism>
<comment type="subcellular location">
    <subcellularLocation>
        <location evidence="1">Cytoplasm</location>
    </subcellularLocation>
</comment>
<dbReference type="GO" id="GO:0007017">
    <property type="term" value="P:microtubule-based process"/>
    <property type="evidence" value="ECO:0007669"/>
    <property type="project" value="InterPro"/>
</dbReference>
<evidence type="ECO:0000256" key="5">
    <source>
        <dbReference type="SAM" id="Coils"/>
    </source>
</evidence>
<evidence type="ECO:0000256" key="4">
    <source>
        <dbReference type="ARBA" id="ARBA00023017"/>
    </source>
</evidence>
<sequence>MALDPKYADLPWIAHGQPDVYEAGELPEVDQRALRVGLFYTSELFPKDDTDDGMAPKEIESIRLSVSDAHKRFASCKLDSSKVDFSDSIAGPGKIGYTVVTDEYEVLPPNARDQETLMSRLQRLQTEVAQLVNDASAVSDQTKPNQKNPVHPAELAQLVESLREQLKQIELKDLDVDTSTTGEEKILFSKLVGQLEAFKPDKRDNRQPASSAHLVYEIYDRPDLSKHADLEKIGDLDRRIQRLEALIGQPDPSKLSALTADTAQLSLMEAATRLSARTALLQPNHLDMIETRLSALQTKLQAITEKRETISDADTQNKVAELYELVKKWDDVVDSLPMIVERLSELKSLHEEASEFSNALSALELSQKSVEENLSTYTKLLDSVDKNLKENMQTVQKNFASLESRLS</sequence>
<evidence type="ECO:0000256" key="3">
    <source>
        <dbReference type="ARBA" id="ARBA00022490"/>
    </source>
</evidence>
<dbReference type="Pfam" id="PF04912">
    <property type="entry name" value="Dynamitin"/>
    <property type="match status" value="1"/>
</dbReference>
<feature type="coiled-coil region" evidence="5">
    <location>
        <begin position="114"/>
        <end position="141"/>
    </location>
</feature>
<dbReference type="AlphaFoldDB" id="A0A8T0DQN9"/>
<accession>A0A8T0DQN9</accession>
<evidence type="ECO:0000256" key="1">
    <source>
        <dbReference type="ARBA" id="ARBA00004496"/>
    </source>
</evidence>
<dbReference type="PANTHER" id="PTHR15346">
    <property type="entry name" value="DYNACTIN SUBUNIT"/>
    <property type="match status" value="1"/>
</dbReference>
<dbReference type="OrthoDB" id="4977at2759"/>
<dbReference type="GO" id="GO:0005869">
    <property type="term" value="C:dynactin complex"/>
    <property type="evidence" value="ECO:0007669"/>
    <property type="project" value="InterPro"/>
</dbReference>
<comment type="similarity">
    <text evidence="2">Belongs to the dynactin subunit 2 family.</text>
</comment>
<gene>
    <name evidence="6" type="ORF">P879_05393</name>
</gene>
<dbReference type="GO" id="GO:0030286">
    <property type="term" value="C:dynein complex"/>
    <property type="evidence" value="ECO:0007669"/>
    <property type="project" value="UniProtKB-KW"/>
</dbReference>
<dbReference type="InterPro" id="IPR028133">
    <property type="entry name" value="Dynamitin"/>
</dbReference>
<keyword evidence="4" id="KW-0243">Dynein</keyword>
<comment type="caution">
    <text evidence="6">The sequence shown here is derived from an EMBL/GenBank/DDBJ whole genome shotgun (WGS) entry which is preliminary data.</text>
</comment>
<dbReference type="Proteomes" id="UP000699462">
    <property type="component" value="Unassembled WGS sequence"/>
</dbReference>
<evidence type="ECO:0000256" key="2">
    <source>
        <dbReference type="ARBA" id="ARBA00006176"/>
    </source>
</evidence>
<evidence type="ECO:0000313" key="7">
    <source>
        <dbReference type="Proteomes" id="UP000699462"/>
    </source>
</evidence>
<evidence type="ECO:0000313" key="6">
    <source>
        <dbReference type="EMBL" id="KAF8569344.1"/>
    </source>
</evidence>
<name>A0A8T0DQN9_9TREM</name>
<keyword evidence="3" id="KW-0963">Cytoplasm</keyword>
<keyword evidence="7" id="KW-1185">Reference proteome</keyword>
<proteinExistence type="inferred from homology"/>
<dbReference type="EMBL" id="JTDF01001940">
    <property type="protein sequence ID" value="KAF8569344.1"/>
    <property type="molecule type" value="Genomic_DNA"/>
</dbReference>